<protein>
    <submittedName>
        <fullName evidence="1">Uncharacterized protein</fullName>
    </submittedName>
</protein>
<organism evidence="1">
    <name type="scientific">marine metagenome</name>
    <dbReference type="NCBI Taxonomy" id="408172"/>
    <lineage>
        <taxon>unclassified sequences</taxon>
        <taxon>metagenomes</taxon>
        <taxon>ecological metagenomes</taxon>
    </lineage>
</organism>
<name>A0A382CR69_9ZZZZ</name>
<accession>A0A382CR69</accession>
<reference evidence="1" key="1">
    <citation type="submission" date="2018-05" db="EMBL/GenBank/DDBJ databases">
        <authorList>
            <person name="Lanie J.A."/>
            <person name="Ng W.-L."/>
            <person name="Kazmierczak K.M."/>
            <person name="Andrzejewski T.M."/>
            <person name="Davidsen T.M."/>
            <person name="Wayne K.J."/>
            <person name="Tettelin H."/>
            <person name="Glass J.I."/>
            <person name="Rusch D."/>
            <person name="Podicherti R."/>
            <person name="Tsui H.-C.T."/>
            <person name="Winkler M.E."/>
        </authorList>
    </citation>
    <scope>NUCLEOTIDE SEQUENCE</scope>
</reference>
<dbReference type="EMBL" id="UINC01035747">
    <property type="protein sequence ID" value="SVB28648.1"/>
    <property type="molecule type" value="Genomic_DNA"/>
</dbReference>
<sequence length="77" mass="8845">MLHGSYQVVFSGMRIIKEQFAIAHLRLRHRNAGLFQRCHCLSNSATEKGCCQITGKRRFIRMFTIGIRNPVNARNIA</sequence>
<gene>
    <name evidence="1" type="ORF">METZ01_LOCUS181502</name>
</gene>
<evidence type="ECO:0000313" key="1">
    <source>
        <dbReference type="EMBL" id="SVB28648.1"/>
    </source>
</evidence>
<proteinExistence type="predicted"/>
<dbReference type="AlphaFoldDB" id="A0A382CR69"/>